<comment type="caution">
    <text evidence="1">The sequence shown here is derived from an EMBL/GenBank/DDBJ whole genome shotgun (WGS) entry which is preliminary data.</text>
</comment>
<protein>
    <submittedName>
        <fullName evidence="1">Uncharacterized protein</fullName>
    </submittedName>
</protein>
<dbReference type="Gene3D" id="3.40.50.720">
    <property type="entry name" value="NAD(P)-binding Rossmann-like Domain"/>
    <property type="match status" value="1"/>
</dbReference>
<dbReference type="InterPro" id="IPR002347">
    <property type="entry name" value="SDR_fam"/>
</dbReference>
<dbReference type="SUPFAM" id="SSF51735">
    <property type="entry name" value="NAD(P)-binding Rossmann-fold domains"/>
    <property type="match status" value="1"/>
</dbReference>
<dbReference type="Pfam" id="PF00106">
    <property type="entry name" value="adh_short"/>
    <property type="match status" value="1"/>
</dbReference>
<accession>A0ABR3FJ41</accession>
<dbReference type="InterPro" id="IPR036291">
    <property type="entry name" value="NAD(P)-bd_dom_sf"/>
</dbReference>
<proteinExistence type="predicted"/>
<sequence>MASTAVARPLLVVAGVGGGAGLGAAAAKLFAKSGYEVALIARNADSLRKLSDQINSAPNSIGKATPFTAQSYSHKDMKAVFSDIWSHYDPKETTFRAAIYNIGHAVFKPFLETTTEEFKTSLEVNVEAAHAFALEVIPKLLENRDDEVLNVDGREVKGGKGSLIFTGATAALRGSKMTSAMSASKGANRNLSQSLAKEFGPQGVHVAHAIIDGRIQGTYSETGLDPGSIAQVGLSAFTLAF</sequence>
<reference evidence="1 2" key="1">
    <citation type="submission" date="2024-02" db="EMBL/GenBank/DDBJ databases">
        <title>A draft genome for the cacao thread blight pathogen Marasmius crinis-equi.</title>
        <authorList>
            <person name="Cohen S.P."/>
            <person name="Baruah I.K."/>
            <person name="Amoako-Attah I."/>
            <person name="Bukari Y."/>
            <person name="Meinhardt L.W."/>
            <person name="Bailey B.A."/>
        </authorList>
    </citation>
    <scope>NUCLEOTIDE SEQUENCE [LARGE SCALE GENOMIC DNA]</scope>
    <source>
        <strain evidence="1 2">GH-76</strain>
    </source>
</reference>
<evidence type="ECO:0000313" key="1">
    <source>
        <dbReference type="EMBL" id="KAL0575392.1"/>
    </source>
</evidence>
<keyword evidence="2" id="KW-1185">Reference proteome</keyword>
<dbReference type="Proteomes" id="UP001465976">
    <property type="component" value="Unassembled WGS sequence"/>
</dbReference>
<dbReference type="PRINTS" id="PR00081">
    <property type="entry name" value="GDHRDH"/>
</dbReference>
<dbReference type="EMBL" id="JBAHYK010000309">
    <property type="protein sequence ID" value="KAL0575392.1"/>
    <property type="molecule type" value="Genomic_DNA"/>
</dbReference>
<gene>
    <name evidence="1" type="ORF">V5O48_006585</name>
</gene>
<evidence type="ECO:0000313" key="2">
    <source>
        <dbReference type="Proteomes" id="UP001465976"/>
    </source>
</evidence>
<name>A0ABR3FJ41_9AGAR</name>
<dbReference type="PANTHER" id="PTHR43431">
    <property type="entry name" value="OXIDOREDUCTASE, SHORT CHAIN DEHYDROGENASE/REDUCTASE FAMILY (AFU_ORTHOLOGUE AFUA_5G14000)"/>
    <property type="match status" value="1"/>
</dbReference>
<dbReference type="PANTHER" id="PTHR43431:SF7">
    <property type="entry name" value="OXIDOREDUCTASE, SHORT CHAIN DEHYDROGENASE_REDUCTASE FAMILY (AFU_ORTHOLOGUE AFUA_5G14000)"/>
    <property type="match status" value="1"/>
</dbReference>
<organism evidence="1 2">
    <name type="scientific">Marasmius crinis-equi</name>
    <dbReference type="NCBI Taxonomy" id="585013"/>
    <lineage>
        <taxon>Eukaryota</taxon>
        <taxon>Fungi</taxon>
        <taxon>Dikarya</taxon>
        <taxon>Basidiomycota</taxon>
        <taxon>Agaricomycotina</taxon>
        <taxon>Agaricomycetes</taxon>
        <taxon>Agaricomycetidae</taxon>
        <taxon>Agaricales</taxon>
        <taxon>Marasmiineae</taxon>
        <taxon>Marasmiaceae</taxon>
        <taxon>Marasmius</taxon>
    </lineage>
</organism>